<dbReference type="RefSeq" id="YP_009599359.1">
    <property type="nucleotide sequence ID" value="NC_041916.1"/>
</dbReference>
<dbReference type="GeneID" id="40075088"/>
<protein>
    <submittedName>
        <fullName evidence="1">Uncharacterized protein</fullName>
    </submittedName>
</protein>
<organism evidence="1 2">
    <name type="scientific">Vibrio phage pTD1</name>
    <dbReference type="NCBI Taxonomy" id="1938577"/>
    <lineage>
        <taxon>Viruses</taxon>
        <taxon>Duplodnaviria</taxon>
        <taxon>Heunggongvirae</taxon>
        <taxon>Uroviricota</taxon>
        <taxon>Caudoviricetes</taxon>
        <taxon>Chimalliviridae</taxon>
        <taxon>Gorgonvirinae</taxon>
        <taxon>Tidunavirus</taxon>
        <taxon>Tidunavirus pTD1</taxon>
    </lineage>
</organism>
<name>A0A1Q2U2U5_9CAUD</name>
<sequence length="137" mass="15386">MSVNRTFINHYRNLLGMEPKLKPVDIKRGLVLAKEMAVEDEEALALFIVLYFQIRIRTRLSHTKALQVAYTTSEGVRLLGTGQTKQQTVMDMIGIPGKFTKDESEVANIADLALDYFEALLGTAKFALDKTKEGMYA</sequence>
<reference evidence="1 2" key="1">
    <citation type="submission" date="2017-01" db="EMBL/GenBank/DDBJ databases">
        <title>Complete Genome Sequence of Vibrio Parahaemolyticus Bacteriophage pTD1.</title>
        <authorList>
            <person name="Midorikawa Y."/>
            <person name="Sano M."/>
        </authorList>
    </citation>
    <scope>NUCLEOTIDE SEQUENCE [LARGE SCALE GENOMIC DNA]</scope>
    <source>
        <strain evidence="1">PTD1</strain>
    </source>
</reference>
<evidence type="ECO:0000313" key="2">
    <source>
        <dbReference type="Proteomes" id="UP000221243"/>
    </source>
</evidence>
<dbReference type="Proteomes" id="UP000221243">
    <property type="component" value="Segment"/>
</dbReference>
<dbReference type="OrthoDB" id="33591at10239"/>
<accession>A0A1Q2U2U5</accession>
<dbReference type="KEGG" id="vg:40075088"/>
<dbReference type="EMBL" id="AP017972">
    <property type="protein sequence ID" value="BAW98281.1"/>
    <property type="molecule type" value="Genomic_DNA"/>
</dbReference>
<keyword evidence="2" id="KW-1185">Reference proteome</keyword>
<evidence type="ECO:0000313" key="1">
    <source>
        <dbReference type="EMBL" id="BAW98281.1"/>
    </source>
</evidence>
<proteinExistence type="predicted"/>